<dbReference type="GO" id="GO:0005737">
    <property type="term" value="C:cytoplasm"/>
    <property type="evidence" value="ECO:0007669"/>
    <property type="project" value="TreeGrafter"/>
</dbReference>
<organism evidence="15 16">
    <name type="scientific">Coptotermes formosanus</name>
    <name type="common">Formosan subterranean termite</name>
    <dbReference type="NCBI Taxonomy" id="36987"/>
    <lineage>
        <taxon>Eukaryota</taxon>
        <taxon>Metazoa</taxon>
        <taxon>Ecdysozoa</taxon>
        <taxon>Arthropoda</taxon>
        <taxon>Hexapoda</taxon>
        <taxon>Insecta</taxon>
        <taxon>Pterygota</taxon>
        <taxon>Neoptera</taxon>
        <taxon>Polyneoptera</taxon>
        <taxon>Dictyoptera</taxon>
        <taxon>Blattodea</taxon>
        <taxon>Blattoidea</taxon>
        <taxon>Termitoidae</taxon>
        <taxon>Rhinotermitidae</taxon>
        <taxon>Coptotermes</taxon>
    </lineage>
</organism>
<feature type="compositionally biased region" description="Acidic residues" evidence="14">
    <location>
        <begin position="394"/>
        <end position="410"/>
    </location>
</feature>
<dbReference type="InterPro" id="IPR036770">
    <property type="entry name" value="Ankyrin_rpt-contain_sf"/>
</dbReference>
<keyword evidence="16" id="KW-1185">Reference proteome</keyword>
<keyword evidence="7" id="KW-0206">Cytoskeleton</keyword>
<feature type="compositionally biased region" description="Basic and acidic residues" evidence="14">
    <location>
        <begin position="335"/>
        <end position="351"/>
    </location>
</feature>
<feature type="repeat" description="ANK" evidence="13">
    <location>
        <begin position="129"/>
        <end position="161"/>
    </location>
</feature>
<dbReference type="SMART" id="SM00248">
    <property type="entry name" value="ANK"/>
    <property type="match status" value="5"/>
</dbReference>
<keyword evidence="5" id="KW-0677">Repeat</keyword>
<feature type="region of interest" description="Disordered" evidence="14">
    <location>
        <begin position="609"/>
        <end position="660"/>
    </location>
</feature>
<protein>
    <recommendedName>
        <fullName evidence="11">Protein phosphatase 1 regulatory subunit 12B</fullName>
    </recommendedName>
    <alternativeName>
        <fullName evidence="12">Myosin phosphatase-targeting subunit 2</fullName>
    </alternativeName>
</protein>
<feature type="compositionally biased region" description="Low complexity" evidence="14">
    <location>
        <begin position="641"/>
        <end position="660"/>
    </location>
</feature>
<feature type="repeat" description="ANK" evidence="13">
    <location>
        <begin position="255"/>
        <end position="287"/>
    </location>
</feature>
<evidence type="ECO:0000256" key="4">
    <source>
        <dbReference type="ARBA" id="ARBA00022553"/>
    </source>
</evidence>
<feature type="region of interest" description="Disordered" evidence="14">
    <location>
        <begin position="312"/>
        <end position="411"/>
    </location>
</feature>
<accession>A0A6L2PCR3</accession>
<dbReference type="GO" id="GO:0019208">
    <property type="term" value="F:phosphatase regulator activity"/>
    <property type="evidence" value="ECO:0007669"/>
    <property type="project" value="TreeGrafter"/>
</dbReference>
<dbReference type="FunCoup" id="A0A6L2PCR3">
    <property type="interactions" value="797"/>
</dbReference>
<dbReference type="Pfam" id="PF12796">
    <property type="entry name" value="Ank_2"/>
    <property type="match status" value="2"/>
</dbReference>
<dbReference type="GO" id="GO:0005856">
    <property type="term" value="C:cytoskeleton"/>
    <property type="evidence" value="ECO:0007669"/>
    <property type="project" value="UniProtKB-SubCell"/>
</dbReference>
<dbReference type="PROSITE" id="PS50297">
    <property type="entry name" value="ANK_REP_REGION"/>
    <property type="match status" value="4"/>
</dbReference>
<evidence type="ECO:0000256" key="11">
    <source>
        <dbReference type="ARBA" id="ARBA00072757"/>
    </source>
</evidence>
<evidence type="ECO:0000256" key="1">
    <source>
        <dbReference type="ARBA" id="ARBA00004245"/>
    </source>
</evidence>
<dbReference type="Gene3D" id="6.10.140.390">
    <property type="match status" value="1"/>
</dbReference>
<evidence type="ECO:0000256" key="2">
    <source>
        <dbReference type="ARBA" id="ARBA00022473"/>
    </source>
</evidence>
<feature type="repeat" description="ANK" evidence="13">
    <location>
        <begin position="222"/>
        <end position="254"/>
    </location>
</feature>
<dbReference type="InterPro" id="IPR051226">
    <property type="entry name" value="PP1_Regulatory_Subunit"/>
</dbReference>
<feature type="repeat" description="ANK" evidence="13">
    <location>
        <begin position="96"/>
        <end position="128"/>
    </location>
</feature>
<comment type="subcellular location">
    <subcellularLocation>
        <location evidence="1">Cytoplasm</location>
        <location evidence="1">Cytoskeleton</location>
    </subcellularLocation>
</comment>
<evidence type="ECO:0000256" key="6">
    <source>
        <dbReference type="ARBA" id="ARBA00023043"/>
    </source>
</evidence>
<feature type="region of interest" description="Disordered" evidence="14">
    <location>
        <begin position="756"/>
        <end position="781"/>
    </location>
</feature>
<dbReference type="SUPFAM" id="SSF48403">
    <property type="entry name" value="Ankyrin repeat"/>
    <property type="match status" value="1"/>
</dbReference>
<comment type="function">
    <text evidence="9">Regulates myosin phosphatase activity. Augments Ca(2+) sensitivity of the contractile apparatus.</text>
</comment>
<evidence type="ECO:0000256" key="10">
    <source>
        <dbReference type="ARBA" id="ARBA00065548"/>
    </source>
</evidence>
<reference evidence="16" key="1">
    <citation type="submission" date="2020-01" db="EMBL/GenBank/DDBJ databases">
        <title>Draft genome sequence of the Termite Coptotermes fromosanus.</title>
        <authorList>
            <person name="Itakura S."/>
            <person name="Yosikawa Y."/>
            <person name="Umezawa K."/>
        </authorList>
    </citation>
    <scope>NUCLEOTIDE SEQUENCE [LARGE SCALE GENOMIC DNA]</scope>
</reference>
<comment type="caution">
    <text evidence="15">The sequence shown here is derived from an EMBL/GenBank/DDBJ whole genome shotgun (WGS) entry which is preliminary data.</text>
</comment>
<dbReference type="FunFam" id="1.25.40.20:FF:000004">
    <property type="entry name" value="Phosphatase 1 regulatory subunit 12A"/>
    <property type="match status" value="1"/>
</dbReference>
<dbReference type="CDD" id="cd21930">
    <property type="entry name" value="IPD_PPP1R12"/>
    <property type="match status" value="1"/>
</dbReference>
<evidence type="ECO:0000256" key="14">
    <source>
        <dbReference type="SAM" id="MobiDB-lite"/>
    </source>
</evidence>
<evidence type="ECO:0000256" key="9">
    <source>
        <dbReference type="ARBA" id="ARBA00059024"/>
    </source>
</evidence>
<dbReference type="InParanoid" id="A0A6L2PCR3"/>
<dbReference type="FunFam" id="1.25.40.20:FF:000007">
    <property type="entry name" value="Phosphatase 1 regulatory subunit 12A"/>
    <property type="match status" value="1"/>
</dbReference>
<dbReference type="PRINTS" id="PR01415">
    <property type="entry name" value="ANKYRIN"/>
</dbReference>
<evidence type="ECO:0000313" key="16">
    <source>
        <dbReference type="Proteomes" id="UP000502823"/>
    </source>
</evidence>
<dbReference type="InterPro" id="IPR002110">
    <property type="entry name" value="Ankyrin_rpt"/>
</dbReference>
<dbReference type="OrthoDB" id="19014at2759"/>
<name>A0A6L2PCR3_COPFO</name>
<dbReference type="PANTHER" id="PTHR24179:SF21">
    <property type="entry name" value="MYOSIN BINDING SUBUNIT, ISOFORM O"/>
    <property type="match status" value="1"/>
</dbReference>
<evidence type="ECO:0000256" key="5">
    <source>
        <dbReference type="ARBA" id="ARBA00022737"/>
    </source>
</evidence>
<sequence>MRVKVDRSLHVSSISLWTVMMSNEIRSNSALFKRAEQLKRWEESETNREAAVPKSKSRKIQFSAGCVFLAACAAGDKEEVLRLLEMGADIDTANVDGLTALHQACIDDNLEMVEFLVENGADVNRGDNEGWTPLHATASCGFISIAKYLIEHGGNVAAVNNDAELPLDIAESDEMEDMLQQNINAQGIDCDEARNEEERMMLEDAKEWLNSGDVADIPHPKTGATALHVAAAKGYIKVMSVLLKGGADINSQDFDGWTPLHAAAHWGQKEACEMLVEEFCDMDMKNYVGQTAYDVADTEMFRLLEELKKKQATAQKDRGDINSIFQKKGANTPKRRSDASSERELLDRSITEEGSNTVKKVELEIETESEKEDVSVQPLENEVENQETASDSSESTDDSETSSDNDSSDNEEGKYVCNTCKCIIFHSVNVVLCLHSLLHFQAPNSSPKIPLETEDVTLPVWKRPGSFRSRGTDGRLEHSLNKSLSLRIGEKDSMTHKAVTPTGADSQNSADTTEVVLRRTQSFEADEKFYRRYMELQARIKAGSCPTLNSSPVSALPTRSASLREKHLPRRGPKDETITFRQLQEVPSTVVATTTTVTTTTAAIVTTTVTSSPTKTSATSPTATSPLPTSQIRSPAMGIVSSASPSPSTPTSPGGSKLSPGNIFKNFFKSFVPPVRDEESETQRKAHAKRVRETRRSTQGVTLEEIKVAEQLVKKKNQQQLHQATQQLGNSDQPAVVIPTASSSSVTATVTAAAPAVSSSGIATDAKEEGSGQERRPSWRLRVDNGDRSKFMLEDARNRSSVSDNTAPYIRRLTGSSNTAVRPSSAPVESNMADATLTIPLRRQTKPPDDK</sequence>
<feature type="compositionally biased region" description="Basic and acidic residues" evidence="14">
    <location>
        <begin position="675"/>
        <end position="684"/>
    </location>
</feature>
<feature type="compositionally biased region" description="Low complexity" evidence="14">
    <location>
        <begin position="609"/>
        <end position="630"/>
    </location>
</feature>
<dbReference type="PANTHER" id="PTHR24179">
    <property type="entry name" value="PROTEIN PHOSPHATASE 1 REGULATORY SUBUNIT 12"/>
    <property type="match status" value="1"/>
</dbReference>
<evidence type="ECO:0000256" key="3">
    <source>
        <dbReference type="ARBA" id="ARBA00022490"/>
    </source>
</evidence>
<proteinExistence type="inferred from homology"/>
<feature type="compositionally biased region" description="Basic and acidic residues" evidence="14">
    <location>
        <begin position="765"/>
        <end position="781"/>
    </location>
</feature>
<dbReference type="PROSITE" id="PS50088">
    <property type="entry name" value="ANK_REPEAT"/>
    <property type="match status" value="4"/>
</dbReference>
<keyword evidence="3" id="KW-0963">Cytoplasm</keyword>
<feature type="region of interest" description="Disordered" evidence="14">
    <location>
        <begin position="675"/>
        <end position="696"/>
    </location>
</feature>
<keyword evidence="6 13" id="KW-0040">ANK repeat</keyword>
<dbReference type="Gene3D" id="1.25.40.20">
    <property type="entry name" value="Ankyrin repeat-containing domain"/>
    <property type="match status" value="2"/>
</dbReference>
<evidence type="ECO:0000256" key="13">
    <source>
        <dbReference type="PROSITE-ProRule" id="PRU00023"/>
    </source>
</evidence>
<evidence type="ECO:0000313" key="15">
    <source>
        <dbReference type="EMBL" id="GFG30319.1"/>
    </source>
</evidence>
<comment type="similarity">
    <text evidence="8">Belongs to the NRARP family.</text>
</comment>
<evidence type="ECO:0000256" key="12">
    <source>
        <dbReference type="ARBA" id="ARBA00083252"/>
    </source>
</evidence>
<keyword evidence="4" id="KW-0597">Phosphoprotein</keyword>
<gene>
    <name evidence="15" type="ORF">Cfor_02130</name>
</gene>
<dbReference type="EMBL" id="BLKM01010452">
    <property type="protein sequence ID" value="GFG30319.1"/>
    <property type="molecule type" value="Genomic_DNA"/>
</dbReference>
<feature type="non-terminal residue" evidence="15">
    <location>
        <position position="851"/>
    </location>
</feature>
<keyword evidence="2" id="KW-0217">Developmental protein</keyword>
<dbReference type="Proteomes" id="UP000502823">
    <property type="component" value="Unassembled WGS sequence"/>
</dbReference>
<evidence type="ECO:0000256" key="8">
    <source>
        <dbReference type="ARBA" id="ARBA00038386"/>
    </source>
</evidence>
<evidence type="ECO:0000256" key="7">
    <source>
        <dbReference type="ARBA" id="ARBA00023212"/>
    </source>
</evidence>
<comment type="subunit">
    <text evidence="10">PP1 comprises a catalytic subunit, PPP1CA, PPP1CB or PPP1CC, and one or several targeting or regulatory subunits. PPP1R12B mediates binding to myosin. Isoform 3 and isoform 4 bind PPP1R12A, but not isoform 1 of PPP1R12B itself. Binds IL16.</text>
</comment>
<dbReference type="GO" id="GO:0004857">
    <property type="term" value="F:enzyme inhibitor activity"/>
    <property type="evidence" value="ECO:0007669"/>
    <property type="project" value="TreeGrafter"/>
</dbReference>
<dbReference type="AlphaFoldDB" id="A0A6L2PCR3"/>